<sequence length="244" mass="27123">MRQSNSYIIIFSIAMTVVVGGLLSLAAVALKPMQKIQVELDTKKSILKSVMTLSGTENVTEIYNNRIVSLVVDAQGNEVSETKGGDPVIAENVNIKKEFKKKADERIFPVFKFVADGDPNKVEAYILPIYGNGLWNNIWGYIAINPDWNTIEGIVFDHAGETPGLGARITEEEVQERYKNRLLFDQNGKLISVQMVKGEGHPEAELGSHKVDGMSGATLTANGVNDMLYNYMSYYLPYIKKNKK</sequence>
<evidence type="ECO:0000256" key="5">
    <source>
        <dbReference type="ARBA" id="ARBA00022630"/>
    </source>
</evidence>
<dbReference type="NCBIfam" id="TIGR01938">
    <property type="entry name" value="nqrC"/>
    <property type="match status" value="1"/>
</dbReference>
<dbReference type="HAMAP" id="MF_00427">
    <property type="entry name" value="NqrC"/>
    <property type="match status" value="1"/>
</dbReference>
<protein>
    <recommendedName>
        <fullName evidence="16 17">Na(+)-translocating NADH-quinone reductase subunit C</fullName>
        <shortName evidence="16 17">Na(+)-NQR subunit C</shortName>
        <shortName evidence="16 17">Na(+)-translocating NQR subunit C</shortName>
        <ecNumber evidence="16 17">7.2.1.1</ecNumber>
    </recommendedName>
    <alternativeName>
        <fullName evidence="16 17">NQR complex subunit C</fullName>
    </alternativeName>
    <alternativeName>
        <fullName evidence="16 17">NQR-1 subunit C</fullName>
    </alternativeName>
</protein>
<comment type="caution">
    <text evidence="16">Lacks conserved residue(s) required for the propagation of feature annotation.</text>
</comment>
<comment type="subcellular location">
    <subcellularLocation>
        <location evidence="16">Cell membrane</location>
        <topology evidence="16">Single-pass membrane protein</topology>
    </subcellularLocation>
</comment>
<keyword evidence="19" id="KW-0560">Oxidoreductase</keyword>
<comment type="similarity">
    <text evidence="16 17">Belongs to the NqrC family.</text>
</comment>
<evidence type="ECO:0000256" key="12">
    <source>
        <dbReference type="ARBA" id="ARBA00023065"/>
    </source>
</evidence>
<keyword evidence="14 16" id="KW-0472">Membrane</keyword>
<organism evidence="19 20">
    <name type="scientific">Aureibacter tunicatorum</name>
    <dbReference type="NCBI Taxonomy" id="866807"/>
    <lineage>
        <taxon>Bacteria</taxon>
        <taxon>Pseudomonadati</taxon>
        <taxon>Bacteroidota</taxon>
        <taxon>Cytophagia</taxon>
        <taxon>Cytophagales</taxon>
        <taxon>Persicobacteraceae</taxon>
        <taxon>Aureibacter</taxon>
    </lineage>
</organism>
<comment type="cofactor">
    <cofactor evidence="16 17">
        <name>FMN</name>
        <dbReference type="ChEBI" id="CHEBI:58210"/>
    </cofactor>
</comment>
<dbReference type="GO" id="GO:0005886">
    <property type="term" value="C:plasma membrane"/>
    <property type="evidence" value="ECO:0007669"/>
    <property type="project" value="UniProtKB-SubCell"/>
</dbReference>
<dbReference type="PIRSF" id="PIRSF009437">
    <property type="entry name" value="NQR-1_subunit_C"/>
    <property type="match status" value="1"/>
</dbReference>
<evidence type="ECO:0000256" key="17">
    <source>
        <dbReference type="PIRNR" id="PIRNR009437"/>
    </source>
</evidence>
<evidence type="ECO:0000256" key="14">
    <source>
        <dbReference type="ARBA" id="ARBA00023136"/>
    </source>
</evidence>
<keyword evidence="8 16" id="KW-1278">Translocase</keyword>
<keyword evidence="12 16" id="KW-0406">Ion transport</keyword>
<name>A0AAE3XQI2_9BACT</name>
<keyword evidence="7 16" id="KW-0812">Transmembrane</keyword>
<keyword evidence="13 16" id="KW-0830">Ubiquinone</keyword>
<feature type="modified residue" description="FMN phosphoryl threonine" evidence="16">
    <location>
        <position position="218"/>
    </location>
</feature>
<dbReference type="PANTHER" id="PTHR37838">
    <property type="entry name" value="NA(+)-TRANSLOCATING NADH-QUINONE REDUCTASE SUBUNIT C"/>
    <property type="match status" value="1"/>
</dbReference>
<dbReference type="InterPro" id="IPR010204">
    <property type="entry name" value="NqrC"/>
</dbReference>
<keyword evidence="1 16" id="KW-0813">Transport</keyword>
<dbReference type="AlphaFoldDB" id="A0AAE3XQI2"/>
<dbReference type="GO" id="GO:0010181">
    <property type="term" value="F:FMN binding"/>
    <property type="evidence" value="ECO:0007669"/>
    <property type="project" value="UniProtKB-UniRule"/>
</dbReference>
<evidence type="ECO:0000256" key="13">
    <source>
        <dbReference type="ARBA" id="ARBA00023075"/>
    </source>
</evidence>
<dbReference type="InterPro" id="IPR007329">
    <property type="entry name" value="FMN-bd"/>
</dbReference>
<evidence type="ECO:0000256" key="9">
    <source>
        <dbReference type="ARBA" id="ARBA00022989"/>
    </source>
</evidence>
<evidence type="ECO:0000256" key="15">
    <source>
        <dbReference type="ARBA" id="ARBA00023201"/>
    </source>
</evidence>
<dbReference type="EC" id="7.2.1.1" evidence="16 17"/>
<dbReference type="Pfam" id="PF04205">
    <property type="entry name" value="FMN_bind"/>
    <property type="match status" value="1"/>
</dbReference>
<reference evidence="19" key="1">
    <citation type="submission" date="2023-07" db="EMBL/GenBank/DDBJ databases">
        <title>Genomic Encyclopedia of Type Strains, Phase IV (KMG-IV): sequencing the most valuable type-strain genomes for metagenomic binning, comparative biology and taxonomic classification.</title>
        <authorList>
            <person name="Goeker M."/>
        </authorList>
    </citation>
    <scope>NUCLEOTIDE SEQUENCE</scope>
    <source>
        <strain evidence="19">DSM 26174</strain>
    </source>
</reference>
<feature type="transmembrane region" description="Helical" evidence="16">
    <location>
        <begin position="6"/>
        <end position="30"/>
    </location>
</feature>
<evidence type="ECO:0000256" key="16">
    <source>
        <dbReference type="HAMAP-Rule" id="MF_00427"/>
    </source>
</evidence>
<evidence type="ECO:0000256" key="10">
    <source>
        <dbReference type="ARBA" id="ARBA00023027"/>
    </source>
</evidence>
<keyword evidence="2 16" id="KW-1003">Cell membrane</keyword>
<keyword evidence="20" id="KW-1185">Reference proteome</keyword>
<evidence type="ECO:0000313" key="19">
    <source>
        <dbReference type="EMBL" id="MDR6240218.1"/>
    </source>
</evidence>
<keyword evidence="9 16" id="KW-1133">Transmembrane helix</keyword>
<feature type="domain" description="FMN-binding" evidence="18">
    <location>
        <begin position="133"/>
        <end position="235"/>
    </location>
</feature>
<dbReference type="Proteomes" id="UP001185092">
    <property type="component" value="Unassembled WGS sequence"/>
</dbReference>
<keyword evidence="5 16" id="KW-0285">Flavoprotein</keyword>
<accession>A0AAE3XQI2</accession>
<comment type="caution">
    <text evidence="19">The sequence shown here is derived from an EMBL/GenBank/DDBJ whole genome shotgun (WGS) entry which is preliminary data.</text>
</comment>
<keyword evidence="4 16" id="KW-0597">Phosphoprotein</keyword>
<dbReference type="GO" id="GO:0016655">
    <property type="term" value="F:oxidoreductase activity, acting on NAD(P)H, quinone or similar compound as acceptor"/>
    <property type="evidence" value="ECO:0007669"/>
    <property type="project" value="UniProtKB-UniRule"/>
</dbReference>
<evidence type="ECO:0000256" key="3">
    <source>
        <dbReference type="ARBA" id="ARBA00022519"/>
    </source>
</evidence>
<evidence type="ECO:0000313" key="20">
    <source>
        <dbReference type="Proteomes" id="UP001185092"/>
    </source>
</evidence>
<evidence type="ECO:0000256" key="2">
    <source>
        <dbReference type="ARBA" id="ARBA00022475"/>
    </source>
</evidence>
<dbReference type="GO" id="GO:0006814">
    <property type="term" value="P:sodium ion transport"/>
    <property type="evidence" value="ECO:0007669"/>
    <property type="project" value="UniProtKB-UniRule"/>
</dbReference>
<evidence type="ECO:0000256" key="8">
    <source>
        <dbReference type="ARBA" id="ARBA00022967"/>
    </source>
</evidence>
<evidence type="ECO:0000256" key="4">
    <source>
        <dbReference type="ARBA" id="ARBA00022553"/>
    </source>
</evidence>
<comment type="subunit">
    <text evidence="16 17">Composed of six subunits; NqrA, NqrB, NqrC, NqrD, NqrE and NqrF.</text>
</comment>
<gene>
    <name evidence="16" type="primary">nqrC</name>
    <name evidence="19" type="ORF">HNQ88_003284</name>
</gene>
<comment type="catalytic activity">
    <reaction evidence="16 17">
        <text>a ubiquinone + n Na(+)(in) + NADH + H(+) = a ubiquinol + n Na(+)(out) + NAD(+)</text>
        <dbReference type="Rhea" id="RHEA:47748"/>
        <dbReference type="Rhea" id="RHEA-COMP:9565"/>
        <dbReference type="Rhea" id="RHEA-COMP:9566"/>
        <dbReference type="ChEBI" id="CHEBI:15378"/>
        <dbReference type="ChEBI" id="CHEBI:16389"/>
        <dbReference type="ChEBI" id="CHEBI:17976"/>
        <dbReference type="ChEBI" id="CHEBI:29101"/>
        <dbReference type="ChEBI" id="CHEBI:57540"/>
        <dbReference type="ChEBI" id="CHEBI:57945"/>
        <dbReference type="EC" id="7.2.1.1"/>
    </reaction>
</comment>
<dbReference type="RefSeq" id="WP_309940103.1">
    <property type="nucleotide sequence ID" value="NZ_AP025305.1"/>
</dbReference>
<dbReference type="PANTHER" id="PTHR37838:SF1">
    <property type="entry name" value="NA(+)-TRANSLOCATING NADH-QUINONE REDUCTASE SUBUNIT C"/>
    <property type="match status" value="1"/>
</dbReference>
<keyword evidence="11 16" id="KW-0915">Sodium</keyword>
<evidence type="ECO:0000256" key="11">
    <source>
        <dbReference type="ARBA" id="ARBA00023053"/>
    </source>
</evidence>
<evidence type="ECO:0000256" key="7">
    <source>
        <dbReference type="ARBA" id="ARBA00022692"/>
    </source>
</evidence>
<keyword evidence="10 16" id="KW-0520">NAD</keyword>
<proteinExistence type="inferred from homology"/>
<keyword evidence="15 16" id="KW-0739">Sodium transport</keyword>
<evidence type="ECO:0000256" key="1">
    <source>
        <dbReference type="ARBA" id="ARBA00022448"/>
    </source>
</evidence>
<keyword evidence="6 16" id="KW-0288">FMN</keyword>
<keyword evidence="3" id="KW-0997">Cell inner membrane</keyword>
<dbReference type="EMBL" id="JAVDQD010000004">
    <property type="protein sequence ID" value="MDR6240218.1"/>
    <property type="molecule type" value="Genomic_DNA"/>
</dbReference>
<dbReference type="SMART" id="SM00900">
    <property type="entry name" value="FMN_bind"/>
    <property type="match status" value="1"/>
</dbReference>
<comment type="function">
    <text evidence="16">NQR complex catalyzes the reduction of ubiquinone-1 to ubiquinol by two successive reactions, coupled with the transport of Na(+) ions from the cytoplasm to the periplasm. NqrA to NqrE are probably involved in the second step, the conversion of ubisemiquinone to ubiquinol.</text>
</comment>
<evidence type="ECO:0000259" key="18">
    <source>
        <dbReference type="SMART" id="SM00900"/>
    </source>
</evidence>
<evidence type="ECO:0000256" key="6">
    <source>
        <dbReference type="ARBA" id="ARBA00022643"/>
    </source>
</evidence>